<organism evidence="1">
    <name type="scientific">marine sediment metagenome</name>
    <dbReference type="NCBI Taxonomy" id="412755"/>
    <lineage>
        <taxon>unclassified sequences</taxon>
        <taxon>metagenomes</taxon>
        <taxon>ecological metagenomes</taxon>
    </lineage>
</organism>
<proteinExistence type="predicted"/>
<feature type="non-terminal residue" evidence="1">
    <location>
        <position position="1"/>
    </location>
</feature>
<dbReference type="EMBL" id="BARW01014154">
    <property type="protein sequence ID" value="GAI73574.1"/>
    <property type="molecule type" value="Genomic_DNA"/>
</dbReference>
<accession>X1T0J9</accession>
<feature type="non-terminal residue" evidence="1">
    <location>
        <position position="78"/>
    </location>
</feature>
<evidence type="ECO:0000313" key="1">
    <source>
        <dbReference type="EMBL" id="GAI73574.1"/>
    </source>
</evidence>
<protein>
    <submittedName>
        <fullName evidence="1">Uncharacterized protein</fullName>
    </submittedName>
</protein>
<sequence>DKFGLANLKEFISPTELGLLKIEGKARKLVIFGLKDYRFGDKVVIKGIPKAAVKVANDVYEVYQSLGIKSGLHAQELN</sequence>
<name>X1T0J9_9ZZZZ</name>
<reference evidence="1" key="1">
    <citation type="journal article" date="2014" name="Front. Microbiol.">
        <title>High frequency of phylogenetically diverse reductive dehalogenase-homologous genes in deep subseafloor sedimentary metagenomes.</title>
        <authorList>
            <person name="Kawai M."/>
            <person name="Futagami T."/>
            <person name="Toyoda A."/>
            <person name="Takaki Y."/>
            <person name="Nishi S."/>
            <person name="Hori S."/>
            <person name="Arai W."/>
            <person name="Tsubouchi T."/>
            <person name="Morono Y."/>
            <person name="Uchiyama I."/>
            <person name="Ito T."/>
            <person name="Fujiyama A."/>
            <person name="Inagaki F."/>
            <person name="Takami H."/>
        </authorList>
    </citation>
    <scope>NUCLEOTIDE SEQUENCE</scope>
    <source>
        <strain evidence="1">Expedition CK06-06</strain>
    </source>
</reference>
<comment type="caution">
    <text evidence="1">The sequence shown here is derived from an EMBL/GenBank/DDBJ whole genome shotgun (WGS) entry which is preliminary data.</text>
</comment>
<dbReference type="AlphaFoldDB" id="X1T0J9"/>
<gene>
    <name evidence="1" type="ORF">S12H4_25337</name>
</gene>